<feature type="region of interest" description="Disordered" evidence="1">
    <location>
        <begin position="186"/>
        <end position="231"/>
    </location>
</feature>
<organism evidence="3 4">
    <name type="scientific">Archangium lansingense</name>
    <dbReference type="NCBI Taxonomy" id="2995310"/>
    <lineage>
        <taxon>Bacteria</taxon>
        <taxon>Pseudomonadati</taxon>
        <taxon>Myxococcota</taxon>
        <taxon>Myxococcia</taxon>
        <taxon>Myxococcales</taxon>
        <taxon>Cystobacterineae</taxon>
        <taxon>Archangiaceae</taxon>
        <taxon>Archangium</taxon>
    </lineage>
</organism>
<protein>
    <recommendedName>
        <fullName evidence="2">Sigma-54 factor interaction domain-containing protein</fullName>
    </recommendedName>
</protein>
<evidence type="ECO:0000256" key="1">
    <source>
        <dbReference type="SAM" id="MobiDB-lite"/>
    </source>
</evidence>
<dbReference type="RefSeq" id="WP_267541565.1">
    <property type="nucleotide sequence ID" value="NZ_JAPNKA010000001.1"/>
</dbReference>
<dbReference type="PROSITE" id="PS50045">
    <property type="entry name" value="SIGMA54_INTERACT_4"/>
    <property type="match status" value="1"/>
</dbReference>
<keyword evidence="4" id="KW-1185">Reference proteome</keyword>
<name>A0ABT4AMV2_9BACT</name>
<gene>
    <name evidence="3" type="ORF">OV287_52120</name>
</gene>
<reference evidence="3 4" key="1">
    <citation type="submission" date="2022-11" db="EMBL/GenBank/DDBJ databases">
        <title>Minimal conservation of predation-associated metabolite biosynthetic gene clusters underscores biosynthetic potential of Myxococcota including descriptions for ten novel species: Archangium lansinium sp. nov., Myxococcus landrumus sp. nov., Nannocystis bai.</title>
        <authorList>
            <person name="Ahearne A."/>
            <person name="Stevens C."/>
            <person name="Phillips K."/>
        </authorList>
    </citation>
    <scope>NUCLEOTIDE SEQUENCE [LARGE SCALE GENOMIC DNA]</scope>
    <source>
        <strain evidence="3 4">MIWBW</strain>
    </source>
</reference>
<dbReference type="InterPro" id="IPR002078">
    <property type="entry name" value="Sigma_54_int"/>
</dbReference>
<dbReference type="Proteomes" id="UP001207654">
    <property type="component" value="Unassembled WGS sequence"/>
</dbReference>
<evidence type="ECO:0000313" key="4">
    <source>
        <dbReference type="Proteomes" id="UP001207654"/>
    </source>
</evidence>
<feature type="compositionally biased region" description="Basic residues" evidence="1">
    <location>
        <begin position="199"/>
        <end position="209"/>
    </location>
</feature>
<proteinExistence type="predicted"/>
<evidence type="ECO:0000259" key="2">
    <source>
        <dbReference type="PROSITE" id="PS50045"/>
    </source>
</evidence>
<feature type="domain" description="Sigma-54 factor interaction" evidence="2">
    <location>
        <begin position="1"/>
        <end position="88"/>
    </location>
</feature>
<feature type="region of interest" description="Disordered" evidence="1">
    <location>
        <begin position="251"/>
        <end position="285"/>
    </location>
</feature>
<comment type="caution">
    <text evidence="3">The sequence shown here is derived from an EMBL/GenBank/DDBJ whole genome shotgun (WGS) entry which is preliminary data.</text>
</comment>
<evidence type="ECO:0000313" key="3">
    <source>
        <dbReference type="EMBL" id="MCY1083018.1"/>
    </source>
</evidence>
<accession>A0ABT4AMV2</accession>
<sequence length="285" mass="31665">MGDDPTNHQTLFGFLPLVLRIPALREVPEELPWLWDSLSGKALERAELEHPPAALPPPERERILQHLRAHPLPGNLRALLRLAYRLVAELADPECHRAPAECVELALTSLTAPVSAPRSIERTLAAAFARNEPLDTVPAHEPLPLQHIGRAFQSYLAREIGRLAADRGVPESSLYTGITDRTLRNWKKASAPPDSVSAGRKKNSARRQARSAPPRPPPRNSSNLLQHKQRPSLGRVRWHRLRFRFLASGHPRHEEPRMPTTAAPPILPAWCEDRAGGARLGEGPP</sequence>
<dbReference type="EMBL" id="JAPNKA010000001">
    <property type="protein sequence ID" value="MCY1083018.1"/>
    <property type="molecule type" value="Genomic_DNA"/>
</dbReference>